<evidence type="ECO:0000313" key="2">
    <source>
        <dbReference type="Proteomes" id="UP000729402"/>
    </source>
</evidence>
<accession>A0A8J5SBI7</accession>
<sequence length="49" mass="5578">MPCEVTTYPKNTTRSMQNVHFSRLPNNLASRRTKKTACRYSTCSVGDLL</sequence>
<reference evidence="1" key="2">
    <citation type="submission" date="2021-02" db="EMBL/GenBank/DDBJ databases">
        <authorList>
            <person name="Kimball J.A."/>
            <person name="Haas M.W."/>
            <person name="Macchietto M."/>
            <person name="Kono T."/>
            <person name="Duquette J."/>
            <person name="Shao M."/>
        </authorList>
    </citation>
    <scope>NUCLEOTIDE SEQUENCE</scope>
    <source>
        <tissue evidence="1">Fresh leaf tissue</tissue>
    </source>
</reference>
<evidence type="ECO:0000313" key="1">
    <source>
        <dbReference type="EMBL" id="KAG8064917.1"/>
    </source>
</evidence>
<name>A0A8J5SBI7_ZIZPA</name>
<keyword evidence="2" id="KW-1185">Reference proteome</keyword>
<dbReference type="AlphaFoldDB" id="A0A8J5SBI7"/>
<reference evidence="1" key="1">
    <citation type="journal article" date="2021" name="bioRxiv">
        <title>Whole Genome Assembly and Annotation of Northern Wild Rice, Zizania palustris L., Supports a Whole Genome Duplication in the Zizania Genus.</title>
        <authorList>
            <person name="Haas M."/>
            <person name="Kono T."/>
            <person name="Macchietto M."/>
            <person name="Millas R."/>
            <person name="McGilp L."/>
            <person name="Shao M."/>
            <person name="Duquette J."/>
            <person name="Hirsch C.N."/>
            <person name="Kimball J."/>
        </authorList>
    </citation>
    <scope>NUCLEOTIDE SEQUENCE</scope>
    <source>
        <tissue evidence="1">Fresh leaf tissue</tissue>
    </source>
</reference>
<organism evidence="1 2">
    <name type="scientific">Zizania palustris</name>
    <name type="common">Northern wild rice</name>
    <dbReference type="NCBI Taxonomy" id="103762"/>
    <lineage>
        <taxon>Eukaryota</taxon>
        <taxon>Viridiplantae</taxon>
        <taxon>Streptophyta</taxon>
        <taxon>Embryophyta</taxon>
        <taxon>Tracheophyta</taxon>
        <taxon>Spermatophyta</taxon>
        <taxon>Magnoliopsida</taxon>
        <taxon>Liliopsida</taxon>
        <taxon>Poales</taxon>
        <taxon>Poaceae</taxon>
        <taxon>BOP clade</taxon>
        <taxon>Oryzoideae</taxon>
        <taxon>Oryzeae</taxon>
        <taxon>Zizaniinae</taxon>
        <taxon>Zizania</taxon>
    </lineage>
</organism>
<proteinExistence type="predicted"/>
<dbReference type="EMBL" id="JAAALK010000285">
    <property type="protein sequence ID" value="KAG8064917.1"/>
    <property type="molecule type" value="Genomic_DNA"/>
</dbReference>
<gene>
    <name evidence="1" type="ORF">GUJ93_ZPchr0004g38206</name>
</gene>
<protein>
    <submittedName>
        <fullName evidence="1">Uncharacterized protein</fullName>
    </submittedName>
</protein>
<dbReference type="Proteomes" id="UP000729402">
    <property type="component" value="Unassembled WGS sequence"/>
</dbReference>
<comment type="caution">
    <text evidence="1">The sequence shown here is derived from an EMBL/GenBank/DDBJ whole genome shotgun (WGS) entry which is preliminary data.</text>
</comment>